<feature type="compositionally biased region" description="Basic and acidic residues" evidence="6">
    <location>
        <begin position="552"/>
        <end position="561"/>
    </location>
</feature>
<protein>
    <submittedName>
        <fullName evidence="7">Archaeal thermosome subunit</fullName>
    </submittedName>
</protein>
<dbReference type="Gene3D" id="3.30.260.10">
    <property type="entry name" value="TCP-1-like chaperonin intermediate domain"/>
    <property type="match status" value="1"/>
</dbReference>
<keyword evidence="4 5" id="KW-0143">Chaperone</keyword>
<evidence type="ECO:0000256" key="3">
    <source>
        <dbReference type="ARBA" id="ARBA00022840"/>
    </source>
</evidence>
<dbReference type="STRING" id="926571.NVIE_014990"/>
<dbReference type="InterPro" id="IPR054827">
    <property type="entry name" value="thermosome_alpha"/>
</dbReference>
<evidence type="ECO:0000256" key="2">
    <source>
        <dbReference type="ARBA" id="ARBA00022741"/>
    </source>
</evidence>
<keyword evidence="3 5" id="KW-0067">ATP-binding</keyword>
<reference evidence="7 8" key="1">
    <citation type="journal article" date="2014" name="Int. J. Syst. Evol. Microbiol.">
        <title>Nitrososphaera viennensis gen. nov., sp. nov., an aerobic and mesophilic, ammonia-oxidizing archaeon from soil and a member of the archaeal phylum Thaumarchaeota.</title>
        <authorList>
            <person name="Stieglmeier M."/>
            <person name="Klingl A."/>
            <person name="Alves R.J."/>
            <person name="Rittmann S.K."/>
            <person name="Melcher M."/>
            <person name="Leisch N."/>
            <person name="Schleper C."/>
        </authorList>
    </citation>
    <scope>NUCLEOTIDE SEQUENCE [LARGE SCALE GENOMIC DNA]</scope>
    <source>
        <strain evidence="7">EN76</strain>
    </source>
</reference>
<dbReference type="GO" id="GO:0140662">
    <property type="term" value="F:ATP-dependent protein folding chaperone"/>
    <property type="evidence" value="ECO:0007669"/>
    <property type="project" value="InterPro"/>
</dbReference>
<comment type="similarity">
    <text evidence="1 5">Belongs to the TCP-1 chaperonin family.</text>
</comment>
<keyword evidence="2 5" id="KW-0547">Nucleotide-binding</keyword>
<gene>
    <name evidence="7" type="primary">ths1</name>
    <name evidence="7" type="ORF">NVIE_014990</name>
</gene>
<evidence type="ECO:0000256" key="5">
    <source>
        <dbReference type="RuleBase" id="RU004187"/>
    </source>
</evidence>
<dbReference type="InterPro" id="IPR027413">
    <property type="entry name" value="GROEL-like_equatorial_sf"/>
</dbReference>
<evidence type="ECO:0000256" key="4">
    <source>
        <dbReference type="ARBA" id="ARBA00023186"/>
    </source>
</evidence>
<evidence type="ECO:0000256" key="1">
    <source>
        <dbReference type="ARBA" id="ARBA00008020"/>
    </source>
</evidence>
<evidence type="ECO:0000313" key="7">
    <source>
        <dbReference type="EMBL" id="AIC15743.1"/>
    </source>
</evidence>
<dbReference type="InterPro" id="IPR053374">
    <property type="entry name" value="TCP-1_chaperonin"/>
</dbReference>
<dbReference type="PRINTS" id="PR00304">
    <property type="entry name" value="TCOMPLEXTCP1"/>
</dbReference>
<dbReference type="InterPro" id="IPR002423">
    <property type="entry name" value="Cpn60/GroEL/TCP-1"/>
</dbReference>
<dbReference type="GO" id="GO:0051082">
    <property type="term" value="F:unfolded protein binding"/>
    <property type="evidence" value="ECO:0007669"/>
    <property type="project" value="InterPro"/>
</dbReference>
<dbReference type="NCBIfam" id="NF041082">
    <property type="entry name" value="thermosome_alpha"/>
    <property type="match status" value="1"/>
</dbReference>
<keyword evidence="8" id="KW-1185">Reference proteome</keyword>
<dbReference type="GO" id="GO:0005524">
    <property type="term" value="F:ATP binding"/>
    <property type="evidence" value="ECO:0007669"/>
    <property type="project" value="UniProtKB-KW"/>
</dbReference>
<evidence type="ECO:0000313" key="8">
    <source>
        <dbReference type="Proteomes" id="UP000027093"/>
    </source>
</evidence>
<accession>A0A060HJP8</accession>
<dbReference type="Pfam" id="PF00118">
    <property type="entry name" value="Cpn60_TCP1"/>
    <property type="match status" value="1"/>
</dbReference>
<feature type="region of interest" description="Disordered" evidence="6">
    <location>
        <begin position="538"/>
        <end position="571"/>
    </location>
</feature>
<dbReference type="NCBIfam" id="NF041083">
    <property type="entry name" value="thermosome_beta"/>
    <property type="match status" value="1"/>
</dbReference>
<evidence type="ECO:0000256" key="6">
    <source>
        <dbReference type="SAM" id="MobiDB-lite"/>
    </source>
</evidence>
<dbReference type="AlphaFoldDB" id="A0A060HJP8"/>
<dbReference type="KEGG" id="nvn:NVIE_014990"/>
<organism evidence="7 8">
    <name type="scientific">Nitrososphaera viennensis EN76</name>
    <dbReference type="NCBI Taxonomy" id="926571"/>
    <lineage>
        <taxon>Archaea</taxon>
        <taxon>Nitrososphaerota</taxon>
        <taxon>Nitrososphaeria</taxon>
        <taxon>Nitrososphaerales</taxon>
        <taxon>Nitrososphaeraceae</taxon>
        <taxon>Nitrososphaera</taxon>
    </lineage>
</organism>
<name>A0A060HJP8_9ARCH</name>
<dbReference type="SUPFAM" id="SSF54849">
    <property type="entry name" value="GroEL-intermediate domain like"/>
    <property type="match status" value="1"/>
</dbReference>
<sequence>MMAAQPKGQELFGEGVKRTSGGEARRYNMLAARLISEMVKGLLGPRGMDKVFVDIMGEVTLTKDGATLLRKIDVEHPAAKVLIEASTAVDNAVGDGTTSVVVLAGALVARAEELLELGVLPATISDGYRRALATAMDALLSHAIKHANNSDRKTMERLATTCLESKAISSCMEKERIARLVVDAVMAVVSDPASGRLEIDDVKMEQKPGSVQDTQLVAGIVIDKTVDSSSMPKSIDNAKILLIDYDLDSKKNTRADAEIGITLPAQIRAYLDEQAFELRRKVQTIIDSGANVVISRGGINTLAQTMLAHAGIMSVRRVKENDLWWLEKATGAKITRDLDSISQSDLGYAGRVCERFVGDDRMVFVEECRNPRSVTILLRAGSAKVLDEFHRSILDALNVLRDFVASPSVVAGGGAAEALAARAVRESALTVEGREQLAILKFADALEEIPLTIAANAGMDVIDVQAQLRAAGTKEKGKGGGWCGINALERRVQDMLALGVIEPLAVKEQVMTAAAEVADLLLRVDDVVMAKPAYYTHTHSDGTTHSHRGGKQVHDHFDKLGKQQRPMHHYY</sequence>
<dbReference type="HOGENOM" id="CLU_008891_7_3_2"/>
<dbReference type="Proteomes" id="UP000027093">
    <property type="component" value="Chromosome"/>
</dbReference>
<dbReference type="PANTHER" id="PTHR11353">
    <property type="entry name" value="CHAPERONIN"/>
    <property type="match status" value="1"/>
</dbReference>
<dbReference type="Gene3D" id="3.50.7.10">
    <property type="entry name" value="GroEL"/>
    <property type="match status" value="1"/>
</dbReference>
<dbReference type="InterPro" id="IPR027410">
    <property type="entry name" value="TCP-1-like_intermed_sf"/>
</dbReference>
<dbReference type="EMBL" id="CP007536">
    <property type="protein sequence ID" value="AIC15743.1"/>
    <property type="molecule type" value="Genomic_DNA"/>
</dbReference>
<dbReference type="SUPFAM" id="SSF48592">
    <property type="entry name" value="GroEL equatorial domain-like"/>
    <property type="match status" value="1"/>
</dbReference>
<dbReference type="RefSeq" id="WP_075054680.1">
    <property type="nucleotide sequence ID" value="NZ_CP007536.1"/>
</dbReference>
<dbReference type="GO" id="GO:0016887">
    <property type="term" value="F:ATP hydrolysis activity"/>
    <property type="evidence" value="ECO:0007669"/>
    <property type="project" value="InterPro"/>
</dbReference>
<dbReference type="PROSITE" id="PS00751">
    <property type="entry name" value="TCP1_2"/>
    <property type="match status" value="1"/>
</dbReference>
<dbReference type="GeneID" id="74946763"/>
<dbReference type="InterPro" id="IPR017998">
    <property type="entry name" value="Chaperone_TCP-1"/>
</dbReference>
<dbReference type="InterPro" id="IPR027409">
    <property type="entry name" value="GroEL-like_apical_dom_sf"/>
</dbReference>
<dbReference type="SUPFAM" id="SSF52029">
    <property type="entry name" value="GroEL apical domain-like"/>
    <property type="match status" value="1"/>
</dbReference>
<dbReference type="OrthoDB" id="9639at2157"/>
<dbReference type="InterPro" id="IPR002194">
    <property type="entry name" value="Chaperonin_TCP-1_CS"/>
</dbReference>
<dbReference type="Gene3D" id="1.10.560.10">
    <property type="entry name" value="GroEL-like equatorial domain"/>
    <property type="match status" value="1"/>
</dbReference>
<proteinExistence type="inferred from homology"/>